<proteinExistence type="predicted"/>
<feature type="region of interest" description="Disordered" evidence="1">
    <location>
        <begin position="65"/>
        <end position="84"/>
    </location>
</feature>
<organism evidence="2 3">
    <name type="scientific">Prorocentrum cordatum</name>
    <dbReference type="NCBI Taxonomy" id="2364126"/>
    <lineage>
        <taxon>Eukaryota</taxon>
        <taxon>Sar</taxon>
        <taxon>Alveolata</taxon>
        <taxon>Dinophyceae</taxon>
        <taxon>Prorocentrales</taxon>
        <taxon>Prorocentraceae</taxon>
        <taxon>Prorocentrum</taxon>
    </lineage>
</organism>
<dbReference type="EMBL" id="CAUYUJ010001714">
    <property type="protein sequence ID" value="CAK0797245.1"/>
    <property type="molecule type" value="Genomic_DNA"/>
</dbReference>
<feature type="region of interest" description="Disordered" evidence="1">
    <location>
        <begin position="159"/>
        <end position="180"/>
    </location>
</feature>
<evidence type="ECO:0000313" key="3">
    <source>
        <dbReference type="Proteomes" id="UP001189429"/>
    </source>
</evidence>
<accession>A0ABN9PVG6</accession>
<evidence type="ECO:0000313" key="2">
    <source>
        <dbReference type="EMBL" id="CAK0797245.1"/>
    </source>
</evidence>
<dbReference type="Proteomes" id="UP001189429">
    <property type="component" value="Unassembled WGS sequence"/>
</dbReference>
<protein>
    <submittedName>
        <fullName evidence="2">Uncharacterized protein</fullName>
    </submittedName>
</protein>
<sequence length="484" mass="51482">MAAWRECPRAKCISDLQAPTELCKTHALSIIHYQAQSDVEETVRLTRAFLVDLAALAPRVPAPLPAEAAQGHSPELSNPERASWANTVKQATQRCYRRKDVKRLAPASAAVARALQQRGREGAPTLPMDARPLAAPASGARGPALRGPPSASEIAAMYGHSDAPRTPTKRASVADDSGDLREFDLAPGGEKAEGDDAEYIAFGAKGAPPTPAAAEAKPAAAELKAKPAAADPGKFTGGKGRAFDCETEQLDSAMYCKQSHSVGLRAKGGSQLISSGGVRCAASKGYLLDIGRQVNGGLNAGKENREISSRAAWIAEARRPELMSLVNRWGNARCSAKAGTIGMSATAFRGLATSPVRGHGLRAALVPTEDETTGLDLTGMSKRGALMAGSPLFLTDLDAPMNFGEIQFVLSGPINGLFERLFETEAGPLFLNGVFFLTLMRMGVYYGFLQPAYLWHFQERYGQTWTVGHHLYGCSLPNPLKKGQ</sequence>
<gene>
    <name evidence="2" type="ORF">PCOR1329_LOCUS6390</name>
</gene>
<name>A0ABN9PVG6_9DINO</name>
<evidence type="ECO:0000256" key="1">
    <source>
        <dbReference type="SAM" id="MobiDB-lite"/>
    </source>
</evidence>
<reference evidence="2" key="1">
    <citation type="submission" date="2023-10" db="EMBL/GenBank/DDBJ databases">
        <authorList>
            <person name="Chen Y."/>
            <person name="Shah S."/>
            <person name="Dougan E. K."/>
            <person name="Thang M."/>
            <person name="Chan C."/>
        </authorList>
    </citation>
    <scope>NUCLEOTIDE SEQUENCE [LARGE SCALE GENOMIC DNA]</scope>
</reference>
<comment type="caution">
    <text evidence="2">The sequence shown here is derived from an EMBL/GenBank/DDBJ whole genome shotgun (WGS) entry which is preliminary data.</text>
</comment>
<keyword evidence="3" id="KW-1185">Reference proteome</keyword>